<evidence type="ECO:0000256" key="1">
    <source>
        <dbReference type="ARBA" id="ARBA00022614"/>
    </source>
</evidence>
<keyword evidence="2" id="KW-0677">Repeat</keyword>
<dbReference type="InterPro" id="IPR032675">
    <property type="entry name" value="LRR_dom_sf"/>
</dbReference>
<dbReference type="Gene3D" id="3.80.10.10">
    <property type="entry name" value="Ribonuclease Inhibitor"/>
    <property type="match status" value="1"/>
</dbReference>
<dbReference type="Pfam" id="PF14580">
    <property type="entry name" value="LRR_9"/>
    <property type="match status" value="1"/>
</dbReference>
<feature type="non-terminal residue" evidence="3">
    <location>
        <position position="1"/>
    </location>
</feature>
<protein>
    <recommendedName>
        <fullName evidence="7">Outer arm dynein light chain 1</fullName>
    </recommendedName>
</protein>
<evidence type="ECO:0000313" key="3">
    <source>
        <dbReference type="EMBL" id="EPZ35962.1"/>
    </source>
</evidence>
<evidence type="ECO:0008006" key="7">
    <source>
        <dbReference type="Google" id="ProtNLM"/>
    </source>
</evidence>
<dbReference type="Proteomes" id="UP000281549">
    <property type="component" value="Unassembled WGS sequence"/>
</dbReference>
<proteinExistence type="predicted"/>
<reference evidence="6" key="2">
    <citation type="journal article" date="2018" name="Nat. Microbiol.">
        <title>Leveraging single-cell genomics to expand the fungal tree of life.</title>
        <authorList>
            <person name="Ahrendt S.R."/>
            <person name="Quandt C.A."/>
            <person name="Ciobanu D."/>
            <person name="Clum A."/>
            <person name="Salamov A."/>
            <person name="Andreopoulos B."/>
            <person name="Cheng J.F."/>
            <person name="Woyke T."/>
            <person name="Pelin A."/>
            <person name="Henrissat B."/>
            <person name="Reynolds N.K."/>
            <person name="Benny G.L."/>
            <person name="Smith M.E."/>
            <person name="James T.Y."/>
            <person name="Grigoriev I.V."/>
        </authorList>
    </citation>
    <scope>NUCLEOTIDE SEQUENCE [LARGE SCALE GENOMIC DNA]</scope>
    <source>
        <strain evidence="6">CSF55</strain>
    </source>
</reference>
<evidence type="ECO:0000313" key="4">
    <source>
        <dbReference type="EMBL" id="RKP22122.1"/>
    </source>
</evidence>
<accession>A0A075B0N9</accession>
<dbReference type="EMBL" id="KE560700">
    <property type="protein sequence ID" value="EPZ35962.1"/>
    <property type="molecule type" value="Genomic_DNA"/>
</dbReference>
<reference evidence="3 5" key="1">
    <citation type="journal article" date="2013" name="Curr. Biol.">
        <title>Shared signatures of parasitism and phylogenomics unite Cryptomycota and microsporidia.</title>
        <authorList>
            <person name="James T.Y."/>
            <person name="Pelin A."/>
            <person name="Bonen L."/>
            <person name="Ahrendt S."/>
            <person name="Sain D."/>
            <person name="Corradi N."/>
            <person name="Stajich J.E."/>
        </authorList>
    </citation>
    <scope>NUCLEOTIDE SEQUENCE [LARGE SCALE GENOMIC DNA]</scope>
    <source>
        <strain evidence="3 5">CSF55</strain>
        <strain evidence="3 5">CSF55</strain>
    </source>
</reference>
<dbReference type="Proteomes" id="UP000030755">
    <property type="component" value="Unassembled WGS sequence"/>
</dbReference>
<gene>
    <name evidence="3" type="ORF">O9G_003877</name>
    <name evidence="4" type="ORF">ROZALSC1DRAFT_26505</name>
</gene>
<dbReference type="AlphaFoldDB" id="A0A075B0N9"/>
<name>A0A075B0N9_ROZAC</name>
<dbReference type="HOGENOM" id="CLU_1411998_0_0_1"/>
<organism evidence="3 5">
    <name type="scientific">Rozella allomycis (strain CSF55)</name>
    <dbReference type="NCBI Taxonomy" id="988480"/>
    <lineage>
        <taxon>Eukaryota</taxon>
        <taxon>Fungi</taxon>
        <taxon>Fungi incertae sedis</taxon>
        <taxon>Cryptomycota</taxon>
        <taxon>Cryptomycota incertae sedis</taxon>
        <taxon>Rozella</taxon>
    </lineage>
</organism>
<dbReference type="EMBL" id="ML004909">
    <property type="protein sequence ID" value="RKP22122.1"/>
    <property type="molecule type" value="Genomic_DNA"/>
</dbReference>
<evidence type="ECO:0000313" key="5">
    <source>
        <dbReference type="Proteomes" id="UP000030755"/>
    </source>
</evidence>
<dbReference type="PANTHER" id="PTHR18849">
    <property type="entry name" value="LEUCINE RICH REPEAT PROTEIN"/>
    <property type="match status" value="1"/>
</dbReference>
<reference evidence="4" key="3">
    <citation type="submission" date="2018-08" db="EMBL/GenBank/DDBJ databases">
        <title>Leveraging single-cell genomics to expand the Fungal Tree of Life.</title>
        <authorList>
            <consortium name="DOE Joint Genome Institute"/>
            <person name="Ahrendt S.R."/>
            <person name="Quandt C.A."/>
            <person name="Ciobanu D."/>
            <person name="Clum A."/>
            <person name="Salamov A."/>
            <person name="Andreopoulos B."/>
            <person name="Cheng J.-F."/>
            <person name="Woyke T."/>
            <person name="Pelin A."/>
            <person name="Henrissat B."/>
            <person name="Reynolds N."/>
            <person name="Benny G.L."/>
            <person name="Smith M.E."/>
            <person name="James T.Y."/>
            <person name="Grigoriev I.V."/>
        </authorList>
    </citation>
    <scope>NUCLEOTIDE SEQUENCE</scope>
    <source>
        <strain evidence="4">CSF55</strain>
    </source>
</reference>
<dbReference type="InterPro" id="IPR001611">
    <property type="entry name" value="Leu-rich_rpt"/>
</dbReference>
<dbReference type="PROSITE" id="PS51450">
    <property type="entry name" value="LRR"/>
    <property type="match status" value="1"/>
</dbReference>
<keyword evidence="5" id="KW-1185">Reference proteome</keyword>
<evidence type="ECO:0000313" key="6">
    <source>
        <dbReference type="Proteomes" id="UP000281549"/>
    </source>
</evidence>
<dbReference type="SUPFAM" id="SSF52058">
    <property type="entry name" value="L domain-like"/>
    <property type="match status" value="1"/>
</dbReference>
<evidence type="ECO:0000256" key="2">
    <source>
        <dbReference type="ARBA" id="ARBA00022737"/>
    </source>
</evidence>
<dbReference type="OrthoDB" id="433501at2759"/>
<sequence length="193" mass="22291">TKCQPSSQFPIVTKNPPINKGVYLEELYLRKNNISDFLEILHLVPLKNLRILWLDENPIAYEKHYRKWVIGNLPWLRKLDGVYVTKEEVKESIELVEGMSKIRGDSETKTNRSLNHADKVLGTRQSWKKAEKLPAVCSYVFDKEVSQMLTKPSARTEESFVTTEKEDLLIGSDCKTNKIVKVTYIGLGHRQML</sequence>
<dbReference type="PANTHER" id="PTHR18849:SF0">
    <property type="entry name" value="CILIA- AND FLAGELLA-ASSOCIATED PROTEIN 410-RELATED"/>
    <property type="match status" value="1"/>
</dbReference>
<keyword evidence="1" id="KW-0433">Leucine-rich repeat</keyword>